<dbReference type="Pfam" id="PF18652">
    <property type="entry name" value="Adhesin_P1_N"/>
    <property type="match status" value="1"/>
</dbReference>
<keyword evidence="5" id="KW-1185">Reference proteome</keyword>
<dbReference type="Proteomes" id="UP000256520">
    <property type="component" value="Unassembled WGS sequence"/>
</dbReference>
<evidence type="ECO:0000313" key="4">
    <source>
        <dbReference type="EMBL" id="RDW20764.1"/>
    </source>
</evidence>
<dbReference type="InterPro" id="IPR041324">
    <property type="entry name" value="AgI/II_N"/>
</dbReference>
<sequence length="219" mass="24208">MRIIVKKLLFILISIVFVLAACSGNEETKDSSSKDKAGDHIETTDSNDSSKDEESLNVDKGLLNVEVTIPASFFEGEDLDQVIADAKESGIKEVTENSDGSITYKMSKSQHKDMIKELGDELNSTMEELVNSEDFVSIQDVTANKSFSEFTMSVDQEAFENSFDGMAALTLAFSGMIYQLFDGANPDDYEVTILVKNADNGEIFDTLIYPQDLMETEVE</sequence>
<dbReference type="AlphaFoldDB" id="A0A3D8PXM0"/>
<organism evidence="4 5">
    <name type="scientific">Oceanobacillus chungangensis</name>
    <dbReference type="NCBI Taxonomy" id="1229152"/>
    <lineage>
        <taxon>Bacteria</taxon>
        <taxon>Bacillati</taxon>
        <taxon>Bacillota</taxon>
        <taxon>Bacilli</taxon>
        <taxon>Bacillales</taxon>
        <taxon>Bacillaceae</taxon>
        <taxon>Oceanobacillus</taxon>
    </lineage>
</organism>
<dbReference type="PROSITE" id="PS51257">
    <property type="entry name" value="PROKAR_LIPOPROTEIN"/>
    <property type="match status" value="1"/>
</dbReference>
<name>A0A3D8PXM0_9BACI</name>
<gene>
    <name evidence="4" type="ORF">CWR45_05945</name>
</gene>
<comment type="caution">
    <text evidence="4">The sequence shown here is derived from an EMBL/GenBank/DDBJ whole genome shotgun (WGS) entry which is preliminary data.</text>
</comment>
<feature type="compositionally biased region" description="Basic and acidic residues" evidence="1">
    <location>
        <begin position="26"/>
        <end position="54"/>
    </location>
</feature>
<evidence type="ECO:0000256" key="2">
    <source>
        <dbReference type="SAM" id="SignalP"/>
    </source>
</evidence>
<accession>A0A3D8PXM0</accession>
<reference evidence="5" key="1">
    <citation type="submission" date="2017-11" db="EMBL/GenBank/DDBJ databases">
        <authorList>
            <person name="Zhu W."/>
        </authorList>
    </citation>
    <scope>NUCLEOTIDE SEQUENCE [LARGE SCALE GENOMIC DNA]</scope>
    <source>
        <strain evidence="5">CAU 1051</strain>
    </source>
</reference>
<protein>
    <recommendedName>
        <fullName evidence="3">Antigen I/II N-terminal domain-containing protein</fullName>
    </recommendedName>
</protein>
<feature type="signal peptide" evidence="2">
    <location>
        <begin position="1"/>
        <end position="20"/>
    </location>
</feature>
<evidence type="ECO:0000259" key="3">
    <source>
        <dbReference type="Pfam" id="PF18652"/>
    </source>
</evidence>
<evidence type="ECO:0000313" key="5">
    <source>
        <dbReference type="Proteomes" id="UP000256520"/>
    </source>
</evidence>
<evidence type="ECO:0000256" key="1">
    <source>
        <dbReference type="SAM" id="MobiDB-lite"/>
    </source>
</evidence>
<feature type="region of interest" description="Disordered" evidence="1">
    <location>
        <begin position="26"/>
        <end position="55"/>
    </location>
</feature>
<feature type="domain" description="Antigen I/II N-terminal" evidence="3">
    <location>
        <begin position="64"/>
        <end position="161"/>
    </location>
</feature>
<keyword evidence="2" id="KW-0732">Signal</keyword>
<dbReference type="EMBL" id="PIOD01000005">
    <property type="protein sequence ID" value="RDW20764.1"/>
    <property type="molecule type" value="Genomic_DNA"/>
</dbReference>
<dbReference type="OrthoDB" id="1849839at2"/>
<feature type="chain" id="PRO_5017676651" description="Antigen I/II N-terminal domain-containing protein" evidence="2">
    <location>
        <begin position="21"/>
        <end position="219"/>
    </location>
</feature>
<proteinExistence type="predicted"/>